<dbReference type="EMBL" id="CP026114">
    <property type="protein sequence ID" value="AUT66832.1"/>
    <property type="molecule type" value="Genomic_DNA"/>
</dbReference>
<evidence type="ECO:0000313" key="2">
    <source>
        <dbReference type="Proteomes" id="UP000243502"/>
    </source>
</evidence>
<sequence length="80" mass="9359">MAKETHCWGLSALMRHSRRNADAEIAHLERALAADGTHSIFAQTYWRHRLYELHATPGLETPQRIKLERLLSILERNERL</sequence>
<dbReference type="OrthoDB" id="9097099at2"/>
<dbReference type="AlphaFoldDB" id="A0A2I8F588"/>
<dbReference type="Proteomes" id="UP000243502">
    <property type="component" value="Chromosome 4"/>
</dbReference>
<evidence type="ECO:0000313" key="1">
    <source>
        <dbReference type="EMBL" id="AUT66832.1"/>
    </source>
</evidence>
<dbReference type="RefSeq" id="WP_042305912.1">
    <property type="nucleotide sequence ID" value="NZ_CP026114.1"/>
</dbReference>
<accession>A0A2I8F588</accession>
<protein>
    <submittedName>
        <fullName evidence="1">Uncharacterized protein</fullName>
    </submittedName>
</protein>
<organism evidence="1 2">
    <name type="scientific">Paraburkholderia terrae</name>
    <dbReference type="NCBI Taxonomy" id="311230"/>
    <lineage>
        <taxon>Bacteria</taxon>
        <taxon>Pseudomonadati</taxon>
        <taxon>Pseudomonadota</taxon>
        <taxon>Betaproteobacteria</taxon>
        <taxon>Burkholderiales</taxon>
        <taxon>Burkholderiaceae</taxon>
        <taxon>Paraburkholderia</taxon>
    </lineage>
</organism>
<reference evidence="1 2" key="1">
    <citation type="submission" date="2018-01" db="EMBL/GenBank/DDBJ databases">
        <title>Species boundaries and ecological features among Paraburkholderia terrae DSMZ17804T, P. hospita DSMZ17164T and P. caribensis DSMZ13236T.</title>
        <authorList>
            <person name="Pratama A.A."/>
        </authorList>
    </citation>
    <scope>NUCLEOTIDE SEQUENCE [LARGE SCALE GENOMIC DNA]</scope>
    <source>
        <strain evidence="1 2">DSM 17804</strain>
    </source>
</reference>
<proteinExistence type="predicted"/>
<dbReference type="KEGG" id="pter:C2L65_43215"/>
<gene>
    <name evidence="1" type="ORF">C2L65_43215</name>
</gene>
<name>A0A2I8F588_9BURK</name>